<reference evidence="12" key="1">
    <citation type="journal article" date="2019" name="Int. J. Syst. Evol. Microbiol.">
        <title>The Global Catalogue of Microorganisms (GCM) 10K type strain sequencing project: providing services to taxonomists for standard genome sequencing and annotation.</title>
        <authorList>
            <consortium name="The Broad Institute Genomics Platform"/>
            <consortium name="The Broad Institute Genome Sequencing Center for Infectious Disease"/>
            <person name="Wu L."/>
            <person name="Ma J."/>
        </authorList>
    </citation>
    <scope>NUCLEOTIDE SEQUENCE [LARGE SCALE GENOMIC DNA]</scope>
    <source>
        <strain evidence="12">KCTC 23701</strain>
    </source>
</reference>
<dbReference type="SUPFAM" id="SSF56784">
    <property type="entry name" value="HAD-like"/>
    <property type="match status" value="1"/>
</dbReference>
<gene>
    <name evidence="11" type="ORF">GCM10007350_19190</name>
</gene>
<evidence type="ECO:0000313" key="12">
    <source>
        <dbReference type="Proteomes" id="UP000604737"/>
    </source>
</evidence>
<dbReference type="InterPro" id="IPR059000">
    <property type="entry name" value="ATPase_P-type_domA"/>
</dbReference>
<dbReference type="PANTHER" id="PTHR48085">
    <property type="entry name" value="CADMIUM/ZINC-TRANSPORTING ATPASE HMA2-RELATED"/>
    <property type="match status" value="1"/>
</dbReference>
<evidence type="ECO:0000256" key="3">
    <source>
        <dbReference type="ARBA" id="ARBA00022692"/>
    </source>
</evidence>
<dbReference type="InterPro" id="IPR023299">
    <property type="entry name" value="ATPase_P-typ_cyto_dom_N"/>
</dbReference>
<feature type="transmembrane region" description="Helical" evidence="8">
    <location>
        <begin position="256"/>
        <end position="277"/>
    </location>
</feature>
<dbReference type="InterPro" id="IPR051014">
    <property type="entry name" value="Cation_Transport_ATPase_IB"/>
</dbReference>
<dbReference type="InterPro" id="IPR023298">
    <property type="entry name" value="ATPase_P-typ_TM_dom_sf"/>
</dbReference>
<feature type="transmembrane region" description="Helical" evidence="8">
    <location>
        <begin position="231"/>
        <end position="250"/>
    </location>
</feature>
<feature type="transmembrane region" description="Helical" evidence="8">
    <location>
        <begin position="12"/>
        <end position="30"/>
    </location>
</feature>
<dbReference type="Gene3D" id="3.40.1110.10">
    <property type="entry name" value="Calcium-transporting ATPase, cytoplasmic domain N"/>
    <property type="match status" value="1"/>
</dbReference>
<evidence type="ECO:0000256" key="6">
    <source>
        <dbReference type="ARBA" id="ARBA00039097"/>
    </source>
</evidence>
<evidence type="ECO:0000256" key="5">
    <source>
        <dbReference type="ARBA" id="ARBA00023136"/>
    </source>
</evidence>
<dbReference type="PANTHER" id="PTHR48085:SF5">
    <property type="entry name" value="CADMIUM_ZINC-TRANSPORTING ATPASE HMA4-RELATED"/>
    <property type="match status" value="1"/>
</dbReference>
<dbReference type="EC" id="7.2.2.12" evidence="6"/>
<keyword evidence="4 8" id="KW-1133">Transmembrane helix</keyword>
<dbReference type="InterPro" id="IPR018303">
    <property type="entry name" value="ATPase_P-typ_P_site"/>
</dbReference>
<feature type="domain" description="P-type ATPase A" evidence="9">
    <location>
        <begin position="117"/>
        <end position="215"/>
    </location>
</feature>
<dbReference type="PRINTS" id="PR00119">
    <property type="entry name" value="CATATPASE"/>
</dbReference>
<evidence type="ECO:0000259" key="10">
    <source>
        <dbReference type="Pfam" id="PF01814"/>
    </source>
</evidence>
<dbReference type="InterPro" id="IPR023214">
    <property type="entry name" value="HAD_sf"/>
</dbReference>
<dbReference type="Gene3D" id="2.70.150.10">
    <property type="entry name" value="Calcium-transporting ATPase, cytoplasmic transduction domain A"/>
    <property type="match status" value="1"/>
</dbReference>
<organism evidence="11 12">
    <name type="scientific">Jeongeupia chitinilytica</name>
    <dbReference type="NCBI Taxonomy" id="1041641"/>
    <lineage>
        <taxon>Bacteria</taxon>
        <taxon>Pseudomonadati</taxon>
        <taxon>Pseudomonadota</taxon>
        <taxon>Betaproteobacteria</taxon>
        <taxon>Neisseriales</taxon>
        <taxon>Chitinibacteraceae</taxon>
        <taxon>Jeongeupia</taxon>
    </lineage>
</organism>
<evidence type="ECO:0000256" key="4">
    <source>
        <dbReference type="ARBA" id="ARBA00022989"/>
    </source>
</evidence>
<dbReference type="InterPro" id="IPR001757">
    <property type="entry name" value="P_typ_ATPase"/>
</dbReference>
<evidence type="ECO:0000256" key="2">
    <source>
        <dbReference type="ARBA" id="ARBA00006024"/>
    </source>
</evidence>
<protein>
    <recommendedName>
        <fullName evidence="6">P-type Zn(2+) transporter</fullName>
        <ecNumber evidence="6">7.2.2.12</ecNumber>
    </recommendedName>
</protein>
<dbReference type="NCBIfam" id="TIGR01494">
    <property type="entry name" value="ATPase_P-type"/>
    <property type="match status" value="2"/>
</dbReference>
<dbReference type="Proteomes" id="UP000604737">
    <property type="component" value="Unassembled WGS sequence"/>
</dbReference>
<keyword evidence="5 8" id="KW-0472">Membrane</keyword>
<comment type="catalytic activity">
    <reaction evidence="7">
        <text>Zn(2+)(in) + ATP + H2O = Zn(2+)(out) + ADP + phosphate + H(+)</text>
        <dbReference type="Rhea" id="RHEA:20621"/>
        <dbReference type="ChEBI" id="CHEBI:15377"/>
        <dbReference type="ChEBI" id="CHEBI:15378"/>
        <dbReference type="ChEBI" id="CHEBI:29105"/>
        <dbReference type="ChEBI" id="CHEBI:30616"/>
        <dbReference type="ChEBI" id="CHEBI:43474"/>
        <dbReference type="ChEBI" id="CHEBI:456216"/>
        <dbReference type="EC" id="7.2.2.12"/>
    </reaction>
</comment>
<feature type="domain" description="Hemerythrin-like" evidence="10">
    <location>
        <begin position="627"/>
        <end position="760"/>
    </location>
</feature>
<evidence type="ECO:0000313" key="11">
    <source>
        <dbReference type="EMBL" id="GHD62856.1"/>
    </source>
</evidence>
<keyword evidence="3 8" id="KW-0812">Transmembrane</keyword>
<feature type="transmembrane region" description="Helical" evidence="8">
    <location>
        <begin position="67"/>
        <end position="93"/>
    </location>
</feature>
<dbReference type="NCBIfam" id="TIGR01525">
    <property type="entry name" value="ATPase-IB_hvy"/>
    <property type="match status" value="1"/>
</dbReference>
<keyword evidence="12" id="KW-1185">Reference proteome</keyword>
<feature type="transmembrane region" description="Helical" evidence="8">
    <location>
        <begin position="37"/>
        <end position="55"/>
    </location>
</feature>
<evidence type="ECO:0000256" key="8">
    <source>
        <dbReference type="RuleBase" id="RU362081"/>
    </source>
</evidence>
<feature type="transmembrane region" description="Helical" evidence="8">
    <location>
        <begin position="563"/>
        <end position="584"/>
    </location>
</feature>
<dbReference type="Pfam" id="PF00702">
    <property type="entry name" value="Hydrolase"/>
    <property type="match status" value="1"/>
</dbReference>
<comment type="caution">
    <text evidence="11">The sequence shown here is derived from an EMBL/GenBank/DDBJ whole genome shotgun (WGS) entry which is preliminary data.</text>
</comment>
<dbReference type="Gene3D" id="1.20.120.520">
    <property type="entry name" value="nmb1532 protein domain like"/>
    <property type="match status" value="1"/>
</dbReference>
<comment type="similarity">
    <text evidence="2 8">Belongs to the cation transport ATPase (P-type) (TC 3.A.3) family. Type IB subfamily.</text>
</comment>
<dbReference type="Gene3D" id="3.40.50.1000">
    <property type="entry name" value="HAD superfamily/HAD-like"/>
    <property type="match status" value="1"/>
</dbReference>
<name>A0ABQ3GZF4_9NEIS</name>
<dbReference type="InterPro" id="IPR008250">
    <property type="entry name" value="ATPase_P-typ_transduc_dom_A_sf"/>
</dbReference>
<dbReference type="EMBL" id="BMYO01000005">
    <property type="protein sequence ID" value="GHD62856.1"/>
    <property type="molecule type" value="Genomic_DNA"/>
</dbReference>
<dbReference type="InterPro" id="IPR036412">
    <property type="entry name" value="HAD-like_sf"/>
</dbReference>
<dbReference type="InterPro" id="IPR012312">
    <property type="entry name" value="Hemerythrin-like"/>
</dbReference>
<evidence type="ECO:0000256" key="1">
    <source>
        <dbReference type="ARBA" id="ARBA00004370"/>
    </source>
</evidence>
<proteinExistence type="inferred from homology"/>
<accession>A0ABQ3GZF4</accession>
<keyword evidence="8" id="KW-1003">Cell membrane</keyword>
<comment type="subcellular location">
    <subcellularLocation>
        <location evidence="8">Cell membrane</location>
    </subcellularLocation>
    <subcellularLocation>
        <location evidence="1">Membrane</location>
    </subcellularLocation>
</comment>
<keyword evidence="8" id="KW-0547">Nucleotide-binding</keyword>
<dbReference type="Pfam" id="PF00122">
    <property type="entry name" value="E1-E2_ATPase"/>
    <property type="match status" value="1"/>
</dbReference>
<evidence type="ECO:0000259" key="9">
    <source>
        <dbReference type="Pfam" id="PF00122"/>
    </source>
</evidence>
<dbReference type="RefSeq" id="WP_189460231.1">
    <property type="nucleotide sequence ID" value="NZ_BMYO01000005.1"/>
</dbReference>
<dbReference type="Pfam" id="PF01814">
    <property type="entry name" value="Hemerythrin"/>
    <property type="match status" value="1"/>
</dbReference>
<sequence>MLEPTRFVNLGLLLFSALALLAGAVVYFVGDAGRAAWIWRLGALPVLAVTLLASVEALRRRESRVDVLALLAIGGALLLGENLTAAAIALMLASGRALEEYAQARAQREMAALLAHAPRQANRYEGDQVVQIGLEAICRGDRLLVRAGETIPVDGSLLGPAELDEAALTGEALPVSRQSGETALSGTVNAGAAFDMVATTAAADSTFAGVVRLVETARQRRSSAERLADRYALWFVPLTVAIAGTAWLLSGDPLRMLAVLVVATPCPLILAVPVAIVSGMSSCARRGVLVKDGRALEQLAQAHTLFFDKTGTLTSGRARLVAIESDPAFGPDEVLRLAASLDQACKHVLAEAVVSAARERGLCLSLPTRVEEAAGAGVRGIVQGQAIVVGNFPFVSETAPTLPAWVPAFLRRLGFDGVTGVFVSVEGRICGGLQFADEIRPDTPRALRLLRKAGVTRITMLTGDHREVAETFGAVLGVDALCAEQKPADKLAAIEATRAAGRIVIMVGDGVNDAPALQAADVGVAMGARGVAAASEAADVVLLVDRLDRLADALLIAIRARRIAVQSVSVGMGLSGVAMLFAAFGFLPPLIGAVLQEAIDVAVILNALRARSKGSPHPHGTLSVTEVEHLKAEHAELGPVLDRVGWLADRLADLSGPAAVKELNELDTLLRERLLPHERQDDAELYPGIARLLGGDDPMSTLSGMHREIFRLARMLTNLTDALPAEGPDEPTLKLLQGLLYSMNAIIRLHFAQEEELYFALGESM</sequence>
<dbReference type="InterPro" id="IPR027256">
    <property type="entry name" value="P-typ_ATPase_IB"/>
</dbReference>
<dbReference type="SUPFAM" id="SSF81665">
    <property type="entry name" value="Calcium ATPase, transmembrane domain M"/>
    <property type="match status" value="1"/>
</dbReference>
<dbReference type="PRINTS" id="PR00120">
    <property type="entry name" value="HATPASE"/>
</dbReference>
<keyword evidence="8" id="KW-0067">ATP-binding</keyword>
<dbReference type="SUPFAM" id="SSF81653">
    <property type="entry name" value="Calcium ATPase, transduction domain A"/>
    <property type="match status" value="1"/>
</dbReference>
<dbReference type="PROSITE" id="PS00154">
    <property type="entry name" value="ATPASE_E1_E2"/>
    <property type="match status" value="1"/>
</dbReference>
<keyword evidence="8" id="KW-0479">Metal-binding</keyword>
<evidence type="ECO:0000256" key="7">
    <source>
        <dbReference type="ARBA" id="ARBA00047308"/>
    </source>
</evidence>